<evidence type="ECO:0000313" key="6">
    <source>
        <dbReference type="Proteomes" id="UP000600865"/>
    </source>
</evidence>
<name>A0A918KRS6_9PROT</name>
<dbReference type="PANTHER" id="PTHR30146:SF120">
    <property type="entry name" value="ALANINE RACEMASE"/>
    <property type="match status" value="1"/>
</dbReference>
<comment type="caution">
    <text evidence="5">The sequence shown here is derived from an EMBL/GenBank/DDBJ whole genome shotgun (WGS) entry which is preliminary data.</text>
</comment>
<proteinExistence type="predicted"/>
<evidence type="ECO:0000256" key="2">
    <source>
        <dbReference type="ARBA" id="ARBA00023125"/>
    </source>
</evidence>
<reference evidence="5 6" key="1">
    <citation type="journal article" date="2014" name="Int. J. Syst. Evol. Microbiol.">
        <title>Complete genome sequence of Corynebacterium casei LMG S-19264T (=DSM 44701T), isolated from a smear-ripened cheese.</title>
        <authorList>
            <consortium name="US DOE Joint Genome Institute (JGI-PGF)"/>
            <person name="Walter F."/>
            <person name="Albersmeier A."/>
            <person name="Kalinowski J."/>
            <person name="Ruckert C."/>
        </authorList>
    </citation>
    <scope>NUCLEOTIDE SEQUENCE [LARGE SCALE GENOMIC DNA]</scope>
    <source>
        <strain evidence="5 6">KCTC 23968</strain>
    </source>
</reference>
<dbReference type="Pfam" id="PF00356">
    <property type="entry name" value="LacI"/>
    <property type="match status" value="1"/>
</dbReference>
<dbReference type="Gene3D" id="3.40.50.2300">
    <property type="match status" value="2"/>
</dbReference>
<evidence type="ECO:0000256" key="3">
    <source>
        <dbReference type="ARBA" id="ARBA00023163"/>
    </source>
</evidence>
<dbReference type="SMART" id="SM00354">
    <property type="entry name" value="HTH_LACI"/>
    <property type="match status" value="1"/>
</dbReference>
<dbReference type="GO" id="GO:0003700">
    <property type="term" value="F:DNA-binding transcription factor activity"/>
    <property type="evidence" value="ECO:0007669"/>
    <property type="project" value="TreeGrafter"/>
</dbReference>
<dbReference type="InterPro" id="IPR000843">
    <property type="entry name" value="HTH_LacI"/>
</dbReference>
<sequence length="336" mass="36924">MVKKVKLDDIAKAAGVSIATASRALADSPVVNDDTKRRIWELARVQGYNMRGLPVNSRWSAKATISIIVPKPQGREGWLLDPFFQELLGGIGEAARSLQCDYLVSHADPQNYDDLSRLMDGTRSEGIIFLGQSFLHERLNRLVGHPMKFIVWGGELKGQEYTSVGSDNIRGGRKATAHLARLGRRRIAFFGDTNAPEISQRFEGYKTALDQAGLAFDPSLVFPAHFEIESAANSMHALIRRGTEFDAAVCSSDLIAIGVIRALRKHGKTVPGDVAVVGYDDIQLARYIEPPLTTIGQDLPLAGRLMVMKLLNAETPNDMQTERLPTELIQRESCGA</sequence>
<keyword evidence="3" id="KW-0804">Transcription</keyword>
<protein>
    <submittedName>
        <fullName evidence="5">LacI family transcriptional regulator</fullName>
    </submittedName>
</protein>
<dbReference type="InterPro" id="IPR010982">
    <property type="entry name" value="Lambda_DNA-bd_dom_sf"/>
</dbReference>
<dbReference type="Gene3D" id="1.10.260.40">
    <property type="entry name" value="lambda repressor-like DNA-binding domains"/>
    <property type="match status" value="1"/>
</dbReference>
<dbReference type="SUPFAM" id="SSF47413">
    <property type="entry name" value="lambda repressor-like DNA-binding domains"/>
    <property type="match status" value="1"/>
</dbReference>
<dbReference type="CDD" id="cd01392">
    <property type="entry name" value="HTH_LacI"/>
    <property type="match status" value="1"/>
</dbReference>
<gene>
    <name evidence="5" type="ORF">GCM10011309_21120</name>
</gene>
<dbReference type="GO" id="GO:0000976">
    <property type="term" value="F:transcription cis-regulatory region binding"/>
    <property type="evidence" value="ECO:0007669"/>
    <property type="project" value="TreeGrafter"/>
</dbReference>
<dbReference type="InterPro" id="IPR028082">
    <property type="entry name" value="Peripla_BP_I"/>
</dbReference>
<keyword evidence="1" id="KW-0805">Transcription regulation</keyword>
<dbReference type="SUPFAM" id="SSF53822">
    <property type="entry name" value="Periplasmic binding protein-like I"/>
    <property type="match status" value="1"/>
</dbReference>
<dbReference type="EMBL" id="BMYV01000002">
    <property type="protein sequence ID" value="GGX70742.1"/>
    <property type="molecule type" value="Genomic_DNA"/>
</dbReference>
<dbReference type="Proteomes" id="UP000600865">
    <property type="component" value="Unassembled WGS sequence"/>
</dbReference>
<dbReference type="AlphaFoldDB" id="A0A918KRS6"/>
<accession>A0A918KRS6</accession>
<dbReference type="PROSITE" id="PS50932">
    <property type="entry name" value="HTH_LACI_2"/>
    <property type="match status" value="1"/>
</dbReference>
<dbReference type="Pfam" id="PF13377">
    <property type="entry name" value="Peripla_BP_3"/>
    <property type="match status" value="1"/>
</dbReference>
<keyword evidence="6" id="KW-1185">Reference proteome</keyword>
<dbReference type="PANTHER" id="PTHR30146">
    <property type="entry name" value="LACI-RELATED TRANSCRIPTIONAL REPRESSOR"/>
    <property type="match status" value="1"/>
</dbReference>
<dbReference type="PROSITE" id="PS00356">
    <property type="entry name" value="HTH_LACI_1"/>
    <property type="match status" value="1"/>
</dbReference>
<evidence type="ECO:0000313" key="5">
    <source>
        <dbReference type="EMBL" id="GGX70742.1"/>
    </source>
</evidence>
<evidence type="ECO:0000259" key="4">
    <source>
        <dbReference type="PROSITE" id="PS50932"/>
    </source>
</evidence>
<organism evidence="5 6">
    <name type="scientific">Litorimonas cladophorae</name>
    <dbReference type="NCBI Taxonomy" id="1220491"/>
    <lineage>
        <taxon>Bacteria</taxon>
        <taxon>Pseudomonadati</taxon>
        <taxon>Pseudomonadota</taxon>
        <taxon>Alphaproteobacteria</taxon>
        <taxon>Maricaulales</taxon>
        <taxon>Robiginitomaculaceae</taxon>
    </lineage>
</organism>
<keyword evidence="2" id="KW-0238">DNA-binding</keyword>
<dbReference type="InterPro" id="IPR046335">
    <property type="entry name" value="LacI/GalR-like_sensor"/>
</dbReference>
<evidence type="ECO:0000256" key="1">
    <source>
        <dbReference type="ARBA" id="ARBA00023015"/>
    </source>
</evidence>
<dbReference type="RefSeq" id="WP_189585454.1">
    <property type="nucleotide sequence ID" value="NZ_BMYV01000002.1"/>
</dbReference>
<feature type="domain" description="HTH lacI-type" evidence="4">
    <location>
        <begin position="5"/>
        <end position="48"/>
    </location>
</feature>